<evidence type="ECO:0000313" key="2">
    <source>
        <dbReference type="EMBL" id="KAG0562243.1"/>
    </source>
</evidence>
<dbReference type="AlphaFoldDB" id="A0A8T0GTK1"/>
<accession>A0A8T0GTK1</accession>
<dbReference type="EMBL" id="CM026430">
    <property type="protein sequence ID" value="KAG0562243.1"/>
    <property type="molecule type" value="Genomic_DNA"/>
</dbReference>
<feature type="compositionally biased region" description="Pro residues" evidence="1">
    <location>
        <begin position="93"/>
        <end position="102"/>
    </location>
</feature>
<comment type="caution">
    <text evidence="2">The sequence shown here is derived from an EMBL/GenBank/DDBJ whole genome shotgun (WGS) entry which is preliminary data.</text>
</comment>
<reference evidence="2" key="1">
    <citation type="submission" date="2020-06" db="EMBL/GenBank/DDBJ databases">
        <title>WGS assembly of Ceratodon purpureus strain R40.</title>
        <authorList>
            <person name="Carey S.B."/>
            <person name="Jenkins J."/>
            <person name="Shu S."/>
            <person name="Lovell J.T."/>
            <person name="Sreedasyam A."/>
            <person name="Maumus F."/>
            <person name="Tiley G.P."/>
            <person name="Fernandez-Pozo N."/>
            <person name="Barry K."/>
            <person name="Chen C."/>
            <person name="Wang M."/>
            <person name="Lipzen A."/>
            <person name="Daum C."/>
            <person name="Saski C.A."/>
            <person name="Payton A.C."/>
            <person name="Mcbreen J.C."/>
            <person name="Conrad R.E."/>
            <person name="Kollar L.M."/>
            <person name="Olsson S."/>
            <person name="Huttunen S."/>
            <person name="Landis J.B."/>
            <person name="Wickett N.J."/>
            <person name="Johnson M.G."/>
            <person name="Rensing S.A."/>
            <person name="Grimwood J."/>
            <person name="Schmutz J."/>
            <person name="Mcdaniel S.F."/>
        </authorList>
    </citation>
    <scope>NUCLEOTIDE SEQUENCE</scope>
    <source>
        <strain evidence="2">R40</strain>
    </source>
</reference>
<name>A0A8T0GTK1_CERPU</name>
<evidence type="ECO:0000256" key="1">
    <source>
        <dbReference type="SAM" id="MobiDB-lite"/>
    </source>
</evidence>
<dbReference type="Proteomes" id="UP000822688">
    <property type="component" value="Chromosome 9"/>
</dbReference>
<protein>
    <submittedName>
        <fullName evidence="2">Uncharacterized protein</fullName>
    </submittedName>
</protein>
<feature type="region of interest" description="Disordered" evidence="1">
    <location>
        <begin position="1"/>
        <end position="28"/>
    </location>
</feature>
<evidence type="ECO:0000313" key="3">
    <source>
        <dbReference type="Proteomes" id="UP000822688"/>
    </source>
</evidence>
<organism evidence="2 3">
    <name type="scientific">Ceratodon purpureus</name>
    <name type="common">Fire moss</name>
    <name type="synonym">Dicranum purpureum</name>
    <dbReference type="NCBI Taxonomy" id="3225"/>
    <lineage>
        <taxon>Eukaryota</taxon>
        <taxon>Viridiplantae</taxon>
        <taxon>Streptophyta</taxon>
        <taxon>Embryophyta</taxon>
        <taxon>Bryophyta</taxon>
        <taxon>Bryophytina</taxon>
        <taxon>Bryopsida</taxon>
        <taxon>Dicranidae</taxon>
        <taxon>Pseudoditrichales</taxon>
        <taxon>Ditrichaceae</taxon>
        <taxon>Ceratodon</taxon>
    </lineage>
</organism>
<keyword evidence="3" id="KW-1185">Reference proteome</keyword>
<feature type="region of interest" description="Disordered" evidence="1">
    <location>
        <begin position="59"/>
        <end position="117"/>
    </location>
</feature>
<gene>
    <name evidence="2" type="ORF">KC19_9G129600</name>
</gene>
<proteinExistence type="predicted"/>
<sequence>MRPGYGPSDCRPSLWVASSHPEDETQTGRQSFLMPVASTPALVRAQTLPLLTHPTIMPGVPALRHSPAEFSLSRASTSLSPLHPPADTQTQNPDPPRPPPQCQGPNPRSDFKNFLIP</sequence>